<dbReference type="InterPro" id="IPR044298">
    <property type="entry name" value="MIG/MutY"/>
</dbReference>
<dbReference type="PROSITE" id="PS00764">
    <property type="entry name" value="ENDONUCLEASE_III_1"/>
    <property type="match status" value="1"/>
</dbReference>
<dbReference type="SUPFAM" id="SSF55811">
    <property type="entry name" value="Nudix"/>
    <property type="match status" value="1"/>
</dbReference>
<evidence type="ECO:0000256" key="12">
    <source>
        <dbReference type="ARBA" id="ARBA00023204"/>
    </source>
</evidence>
<dbReference type="InterPro" id="IPR004035">
    <property type="entry name" value="Endouclease-III_FeS-bd_BS"/>
</dbReference>
<dbReference type="InterPro" id="IPR003265">
    <property type="entry name" value="HhH-GPD_domain"/>
</dbReference>
<keyword evidence="13 14" id="KW-0326">Glycosidase</keyword>
<keyword evidence="9" id="KW-0378">Hydrolase</keyword>
<dbReference type="GO" id="GO:0006298">
    <property type="term" value="P:mismatch repair"/>
    <property type="evidence" value="ECO:0007669"/>
    <property type="project" value="TreeGrafter"/>
</dbReference>
<dbReference type="CDD" id="cd03431">
    <property type="entry name" value="NUDIX_DNA_Glycosylase_C-MutY"/>
    <property type="match status" value="1"/>
</dbReference>
<comment type="function">
    <text evidence="2">Adenine glycosylase active on G-A mispairs. MutY also corrects error-prone DNA synthesis past GO lesions which are due to the oxidatively damaged form of guanine: 7,8-dihydro-8-oxoguanine (8-oxo-dGTP).</text>
</comment>
<dbReference type="GO" id="GO:0035485">
    <property type="term" value="F:adenine/guanine mispair binding"/>
    <property type="evidence" value="ECO:0007669"/>
    <property type="project" value="TreeGrafter"/>
</dbReference>
<evidence type="ECO:0000256" key="13">
    <source>
        <dbReference type="ARBA" id="ARBA00023295"/>
    </source>
</evidence>
<dbReference type="GO" id="GO:0000701">
    <property type="term" value="F:purine-specific mismatch base pair DNA N-glycosylase activity"/>
    <property type="evidence" value="ECO:0007669"/>
    <property type="project" value="UniProtKB-EC"/>
</dbReference>
<organism evidence="16 17">
    <name type="scientific">Sphingorhabdus lutea</name>
    <dbReference type="NCBI Taxonomy" id="1913578"/>
    <lineage>
        <taxon>Bacteria</taxon>
        <taxon>Pseudomonadati</taxon>
        <taxon>Pseudomonadota</taxon>
        <taxon>Alphaproteobacteria</taxon>
        <taxon>Sphingomonadales</taxon>
        <taxon>Sphingomonadaceae</taxon>
        <taxon>Sphingorhabdus</taxon>
    </lineage>
</organism>
<keyword evidence="8 14" id="KW-0227">DNA damage</keyword>
<dbReference type="SMART" id="SM00525">
    <property type="entry name" value="FES"/>
    <property type="match status" value="1"/>
</dbReference>
<dbReference type="AlphaFoldDB" id="A0A1L3JAY7"/>
<evidence type="ECO:0000256" key="1">
    <source>
        <dbReference type="ARBA" id="ARBA00000843"/>
    </source>
</evidence>
<dbReference type="CDD" id="cd00056">
    <property type="entry name" value="ENDO3c"/>
    <property type="match status" value="1"/>
</dbReference>
<keyword evidence="7" id="KW-0479">Metal-binding</keyword>
<dbReference type="InterPro" id="IPR003651">
    <property type="entry name" value="Endonuclease3_FeS-loop_motif"/>
</dbReference>
<comment type="cofactor">
    <cofactor evidence="14">
        <name>[4Fe-4S] cluster</name>
        <dbReference type="ChEBI" id="CHEBI:49883"/>
    </cofactor>
    <text evidence="14">Binds 1 [4Fe-4S] cluster.</text>
</comment>
<dbReference type="OrthoDB" id="9802365at2"/>
<evidence type="ECO:0000256" key="3">
    <source>
        <dbReference type="ARBA" id="ARBA00008343"/>
    </source>
</evidence>
<dbReference type="STRING" id="1913578.LPB140_05075"/>
<keyword evidence="6" id="KW-0004">4Fe-4S</keyword>
<evidence type="ECO:0000313" key="16">
    <source>
        <dbReference type="EMBL" id="APG62279.1"/>
    </source>
</evidence>
<dbReference type="Gene3D" id="3.90.79.10">
    <property type="entry name" value="Nucleoside Triphosphate Pyrophosphohydrolase"/>
    <property type="match status" value="1"/>
</dbReference>
<dbReference type="GO" id="GO:0006284">
    <property type="term" value="P:base-excision repair"/>
    <property type="evidence" value="ECO:0007669"/>
    <property type="project" value="UniProtKB-UniRule"/>
</dbReference>
<dbReference type="InterPro" id="IPR029119">
    <property type="entry name" value="MutY_C"/>
</dbReference>
<evidence type="ECO:0000259" key="15">
    <source>
        <dbReference type="SMART" id="SM00478"/>
    </source>
</evidence>
<dbReference type="Pfam" id="PF10576">
    <property type="entry name" value="EndIII_4Fe-2S"/>
    <property type="match status" value="1"/>
</dbReference>
<protein>
    <recommendedName>
        <fullName evidence="5 14">Adenine DNA glycosylase</fullName>
        <ecNumber evidence="4 14">3.2.2.31</ecNumber>
    </recommendedName>
</protein>
<evidence type="ECO:0000256" key="14">
    <source>
        <dbReference type="RuleBase" id="RU365096"/>
    </source>
</evidence>
<dbReference type="Gene3D" id="1.10.1670.10">
    <property type="entry name" value="Helix-hairpin-Helix base-excision DNA repair enzymes (C-terminal)"/>
    <property type="match status" value="1"/>
</dbReference>
<dbReference type="KEGG" id="sphl:LPB140_05075"/>
<proteinExistence type="inferred from homology"/>
<dbReference type="SMART" id="SM00478">
    <property type="entry name" value="ENDO3c"/>
    <property type="match status" value="1"/>
</dbReference>
<evidence type="ECO:0000256" key="7">
    <source>
        <dbReference type="ARBA" id="ARBA00022723"/>
    </source>
</evidence>
<dbReference type="InterPro" id="IPR015797">
    <property type="entry name" value="NUDIX_hydrolase-like_dom_sf"/>
</dbReference>
<sequence>MVRVQHQNENNVHICNALLSYYRKHARILPWRITPQQRDMGEMPNPYHVWLSEIMLQQTTVATVLPRFAAFIQRWPDFNALAGAQDEEVMAEWAGLGYYARARNLIKCAKTIAENFDGQLPQSAEILLTLPGIGPYSAAAISAISFGHRQVIVDANVERVMSRLCAIETALPVSKPLIKAATEGMTPNDNSGDFAQAIMDLGTAICTAKSPKCNICPLEKYCEARAKNIAEKLPVKAAKKHKPQRKGRVFAIICDGHIWLEKRAEKGMLGGMMALPDDGWSKAADGDGVAPKQGDWQILNKQVRHVFTHFTLNIDIAILHLPLRQGDVRPLITDKGNWWQLKTLDKAGLPTLFSKAVEEIRRHLSS</sequence>
<comment type="catalytic activity">
    <reaction evidence="1 14">
        <text>Hydrolyzes free adenine bases from 7,8-dihydro-8-oxoguanine:adenine mismatched double-stranded DNA, leaving an apurinic site.</text>
        <dbReference type="EC" id="3.2.2.31"/>
    </reaction>
</comment>
<evidence type="ECO:0000256" key="9">
    <source>
        <dbReference type="ARBA" id="ARBA00022801"/>
    </source>
</evidence>
<gene>
    <name evidence="16" type="ORF">LPB140_05075</name>
</gene>
<evidence type="ECO:0000313" key="17">
    <source>
        <dbReference type="Proteomes" id="UP000242561"/>
    </source>
</evidence>
<dbReference type="EMBL" id="CP018154">
    <property type="protein sequence ID" value="APG62279.1"/>
    <property type="molecule type" value="Genomic_DNA"/>
</dbReference>
<dbReference type="GO" id="GO:0051539">
    <property type="term" value="F:4 iron, 4 sulfur cluster binding"/>
    <property type="evidence" value="ECO:0007669"/>
    <property type="project" value="UniProtKB-UniRule"/>
</dbReference>
<dbReference type="EC" id="3.2.2.31" evidence="4 14"/>
<dbReference type="Gene3D" id="1.10.340.30">
    <property type="entry name" value="Hypothetical protein, domain 2"/>
    <property type="match status" value="1"/>
</dbReference>
<accession>A0A1L3JAY7</accession>
<reference evidence="16 17" key="1">
    <citation type="submission" date="2016-11" db="EMBL/GenBank/DDBJ databases">
        <title>Sphingorhabdus sp. LPB0140, isolated from marine environment.</title>
        <authorList>
            <person name="Kim E."/>
            <person name="Yi H."/>
        </authorList>
    </citation>
    <scope>NUCLEOTIDE SEQUENCE [LARGE SCALE GENOMIC DNA]</scope>
    <source>
        <strain evidence="16 17">LPB0140</strain>
    </source>
</reference>
<dbReference type="GO" id="GO:0034039">
    <property type="term" value="F:8-oxo-7,8-dihydroguanine DNA N-glycosylase activity"/>
    <property type="evidence" value="ECO:0007669"/>
    <property type="project" value="TreeGrafter"/>
</dbReference>
<dbReference type="Pfam" id="PF14815">
    <property type="entry name" value="NUDIX_4"/>
    <property type="match status" value="1"/>
</dbReference>
<dbReference type="GO" id="GO:0046872">
    <property type="term" value="F:metal ion binding"/>
    <property type="evidence" value="ECO:0007669"/>
    <property type="project" value="UniProtKB-UniRule"/>
</dbReference>
<evidence type="ECO:0000256" key="8">
    <source>
        <dbReference type="ARBA" id="ARBA00022763"/>
    </source>
</evidence>
<dbReference type="FunFam" id="1.10.340.30:FF:000002">
    <property type="entry name" value="Adenine DNA glycosylase"/>
    <property type="match status" value="1"/>
</dbReference>
<keyword evidence="10 14" id="KW-0408">Iron</keyword>
<comment type="similarity">
    <text evidence="3 14">Belongs to the Nth/MutY family.</text>
</comment>
<dbReference type="PANTHER" id="PTHR42944:SF1">
    <property type="entry name" value="ADENINE DNA GLYCOSYLASE"/>
    <property type="match status" value="1"/>
</dbReference>
<keyword evidence="17" id="KW-1185">Reference proteome</keyword>
<dbReference type="PANTHER" id="PTHR42944">
    <property type="entry name" value="ADENINE DNA GLYCOSYLASE"/>
    <property type="match status" value="1"/>
</dbReference>
<evidence type="ECO:0000256" key="10">
    <source>
        <dbReference type="ARBA" id="ARBA00023004"/>
    </source>
</evidence>
<name>A0A1L3JAY7_9SPHN</name>
<dbReference type="GO" id="GO:0032357">
    <property type="term" value="F:oxidized purine DNA binding"/>
    <property type="evidence" value="ECO:0007669"/>
    <property type="project" value="TreeGrafter"/>
</dbReference>
<dbReference type="InterPro" id="IPR011257">
    <property type="entry name" value="DNA_glycosylase"/>
</dbReference>
<keyword evidence="11" id="KW-0411">Iron-sulfur</keyword>
<dbReference type="InterPro" id="IPR023170">
    <property type="entry name" value="HhH_base_excis_C"/>
</dbReference>
<evidence type="ECO:0000256" key="11">
    <source>
        <dbReference type="ARBA" id="ARBA00023014"/>
    </source>
</evidence>
<dbReference type="Pfam" id="PF00730">
    <property type="entry name" value="HhH-GPD"/>
    <property type="match status" value="1"/>
</dbReference>
<dbReference type="Proteomes" id="UP000242561">
    <property type="component" value="Chromosome"/>
</dbReference>
<evidence type="ECO:0000256" key="2">
    <source>
        <dbReference type="ARBA" id="ARBA00002933"/>
    </source>
</evidence>
<evidence type="ECO:0000256" key="4">
    <source>
        <dbReference type="ARBA" id="ARBA00012045"/>
    </source>
</evidence>
<evidence type="ECO:0000256" key="5">
    <source>
        <dbReference type="ARBA" id="ARBA00022023"/>
    </source>
</evidence>
<keyword evidence="12" id="KW-0234">DNA repair</keyword>
<evidence type="ECO:0000256" key="6">
    <source>
        <dbReference type="ARBA" id="ARBA00022485"/>
    </source>
</evidence>
<feature type="domain" description="HhH-GPD" evidence="15">
    <location>
        <begin position="55"/>
        <end position="204"/>
    </location>
</feature>
<dbReference type="SUPFAM" id="SSF48150">
    <property type="entry name" value="DNA-glycosylase"/>
    <property type="match status" value="1"/>
</dbReference>